<dbReference type="AlphaFoldDB" id="A0A0K2TA53"/>
<accession>A0A0K2TA53</accession>
<dbReference type="EMBL" id="HACA01005349">
    <property type="protein sequence ID" value="CDW22710.1"/>
    <property type="molecule type" value="Transcribed_RNA"/>
</dbReference>
<evidence type="ECO:0000313" key="1">
    <source>
        <dbReference type="EMBL" id="CDW22710.1"/>
    </source>
</evidence>
<protein>
    <submittedName>
        <fullName evidence="1">Uncharacterized protein</fullName>
    </submittedName>
</protein>
<reference evidence="1" key="1">
    <citation type="submission" date="2014-05" db="EMBL/GenBank/DDBJ databases">
        <authorList>
            <person name="Chronopoulou M."/>
        </authorList>
    </citation>
    <scope>NUCLEOTIDE SEQUENCE</scope>
    <source>
        <tissue evidence="1">Whole organism</tissue>
    </source>
</reference>
<organism evidence="1">
    <name type="scientific">Lepeophtheirus salmonis</name>
    <name type="common">Salmon louse</name>
    <name type="synonym">Caligus salmonis</name>
    <dbReference type="NCBI Taxonomy" id="72036"/>
    <lineage>
        <taxon>Eukaryota</taxon>
        <taxon>Metazoa</taxon>
        <taxon>Ecdysozoa</taxon>
        <taxon>Arthropoda</taxon>
        <taxon>Crustacea</taxon>
        <taxon>Multicrustacea</taxon>
        <taxon>Hexanauplia</taxon>
        <taxon>Copepoda</taxon>
        <taxon>Siphonostomatoida</taxon>
        <taxon>Caligidae</taxon>
        <taxon>Lepeophtheirus</taxon>
    </lineage>
</organism>
<sequence length="66" mass="7596">MMILDEMEDVIADLNLHESWVYGNGQSSLKDKLELLTEPQKAISIDKLRIMARTAWLKIIVFGYTV</sequence>
<name>A0A0K2TA53_LEPSM</name>
<proteinExistence type="predicted"/>